<sequence length="199" mass="21662">MSSSPRTAILDAAGEVFARFGFKKASVEDIARRAGVGKGSIYLHFESKESLFEASLQVSHAHALSELEASIRGVSTPEAQVRAFIECKRLQSTRGPMGHRIELGTLFELGAQAANYVPRMREAEARILARVIEDGVAQGVFVAAQPFRVALGFVELLMMLTVRTMTQLPDAPDTQALDACFEVFIRGLVARTAPARGKR</sequence>
<dbReference type="OrthoDB" id="5431414at2"/>
<reference evidence="6 7" key="1">
    <citation type="journal article" date="2016" name="PLoS ONE">
        <title>Complete Genome Sequence and Comparative Genomics of a Novel Myxobacterium Myxococcus hansupus.</title>
        <authorList>
            <person name="Sharma G."/>
            <person name="Narwani T."/>
            <person name="Subramanian S."/>
        </authorList>
    </citation>
    <scope>NUCLEOTIDE SEQUENCE [LARGE SCALE GENOMIC DNA]</scope>
    <source>
        <strain evidence="7">mixupus</strain>
    </source>
</reference>
<evidence type="ECO:0000256" key="3">
    <source>
        <dbReference type="ARBA" id="ARBA00023163"/>
    </source>
</evidence>
<dbReference type="eggNOG" id="COG1309">
    <property type="taxonomic scope" value="Bacteria"/>
</dbReference>
<protein>
    <submittedName>
        <fullName evidence="6">Transcriptional regulator, TetR family</fullName>
    </submittedName>
</protein>
<feature type="DNA-binding region" description="H-T-H motif" evidence="4">
    <location>
        <begin position="26"/>
        <end position="45"/>
    </location>
</feature>
<dbReference type="InterPro" id="IPR050109">
    <property type="entry name" value="HTH-type_TetR-like_transc_reg"/>
</dbReference>
<dbReference type="PANTHER" id="PTHR30055">
    <property type="entry name" value="HTH-TYPE TRANSCRIPTIONAL REGULATOR RUTR"/>
    <property type="match status" value="1"/>
</dbReference>
<name>A0A0H4XCM5_9BACT</name>
<dbReference type="InterPro" id="IPR001647">
    <property type="entry name" value="HTH_TetR"/>
</dbReference>
<dbReference type="EMBL" id="CP012109">
    <property type="protein sequence ID" value="AKQ65737.1"/>
    <property type="molecule type" value="Genomic_DNA"/>
</dbReference>
<organism evidence="6 7">
    <name type="scientific">Pseudomyxococcus hansupus</name>
    <dbReference type="NCBI Taxonomy" id="1297742"/>
    <lineage>
        <taxon>Bacteria</taxon>
        <taxon>Pseudomonadati</taxon>
        <taxon>Myxococcota</taxon>
        <taxon>Myxococcia</taxon>
        <taxon>Myxococcales</taxon>
        <taxon>Cystobacterineae</taxon>
        <taxon>Myxococcaceae</taxon>
        <taxon>Pseudomyxococcus</taxon>
    </lineage>
</organism>
<evidence type="ECO:0000256" key="4">
    <source>
        <dbReference type="PROSITE-ProRule" id="PRU00335"/>
    </source>
</evidence>
<dbReference type="Proteomes" id="UP000009026">
    <property type="component" value="Chromosome"/>
</dbReference>
<dbReference type="SUPFAM" id="SSF48498">
    <property type="entry name" value="Tetracyclin repressor-like, C-terminal domain"/>
    <property type="match status" value="1"/>
</dbReference>
<dbReference type="AlphaFoldDB" id="A0A0H4XCM5"/>
<dbReference type="GO" id="GO:0003700">
    <property type="term" value="F:DNA-binding transcription factor activity"/>
    <property type="evidence" value="ECO:0007669"/>
    <property type="project" value="TreeGrafter"/>
</dbReference>
<dbReference type="PANTHER" id="PTHR30055:SF234">
    <property type="entry name" value="HTH-TYPE TRANSCRIPTIONAL REGULATOR BETI"/>
    <property type="match status" value="1"/>
</dbReference>
<dbReference type="SUPFAM" id="SSF46689">
    <property type="entry name" value="Homeodomain-like"/>
    <property type="match status" value="1"/>
</dbReference>
<proteinExistence type="predicted"/>
<feature type="domain" description="HTH tetR-type" evidence="5">
    <location>
        <begin position="3"/>
        <end position="63"/>
    </location>
</feature>
<dbReference type="STRING" id="1297742.A176_002649"/>
<dbReference type="Gene3D" id="1.10.357.10">
    <property type="entry name" value="Tetracycline Repressor, domain 2"/>
    <property type="match status" value="1"/>
</dbReference>
<dbReference type="FunFam" id="1.10.10.60:FF:000141">
    <property type="entry name" value="TetR family transcriptional regulator"/>
    <property type="match status" value="1"/>
</dbReference>
<evidence type="ECO:0000313" key="6">
    <source>
        <dbReference type="EMBL" id="AKQ65737.1"/>
    </source>
</evidence>
<dbReference type="Gene3D" id="1.10.10.60">
    <property type="entry name" value="Homeodomain-like"/>
    <property type="match status" value="1"/>
</dbReference>
<evidence type="ECO:0000256" key="2">
    <source>
        <dbReference type="ARBA" id="ARBA00023125"/>
    </source>
</evidence>
<dbReference type="InterPro" id="IPR009057">
    <property type="entry name" value="Homeodomain-like_sf"/>
</dbReference>
<evidence type="ECO:0000259" key="5">
    <source>
        <dbReference type="PROSITE" id="PS50977"/>
    </source>
</evidence>
<dbReference type="RefSeq" id="WP_002638547.1">
    <property type="nucleotide sequence ID" value="NZ_CP012109.1"/>
</dbReference>
<dbReference type="PRINTS" id="PR00455">
    <property type="entry name" value="HTHTETR"/>
</dbReference>
<keyword evidence="1" id="KW-0805">Transcription regulation</keyword>
<keyword evidence="7" id="KW-1185">Reference proteome</keyword>
<dbReference type="PROSITE" id="PS01081">
    <property type="entry name" value="HTH_TETR_1"/>
    <property type="match status" value="1"/>
</dbReference>
<accession>A0A0H4XCM5</accession>
<dbReference type="Pfam" id="PF00440">
    <property type="entry name" value="TetR_N"/>
    <property type="match status" value="1"/>
</dbReference>
<dbReference type="KEGG" id="mym:A176_002649"/>
<dbReference type="PATRIC" id="fig|1297742.4.peg.2674"/>
<keyword evidence="3" id="KW-0804">Transcription</keyword>
<keyword evidence="2 4" id="KW-0238">DNA-binding</keyword>
<dbReference type="InterPro" id="IPR036271">
    <property type="entry name" value="Tet_transcr_reg_TetR-rel_C_sf"/>
</dbReference>
<evidence type="ECO:0000313" key="7">
    <source>
        <dbReference type="Proteomes" id="UP000009026"/>
    </source>
</evidence>
<dbReference type="PROSITE" id="PS50977">
    <property type="entry name" value="HTH_TETR_2"/>
    <property type="match status" value="1"/>
</dbReference>
<evidence type="ECO:0000256" key="1">
    <source>
        <dbReference type="ARBA" id="ARBA00023015"/>
    </source>
</evidence>
<dbReference type="GO" id="GO:0000976">
    <property type="term" value="F:transcription cis-regulatory region binding"/>
    <property type="evidence" value="ECO:0007669"/>
    <property type="project" value="TreeGrafter"/>
</dbReference>
<dbReference type="InterPro" id="IPR023772">
    <property type="entry name" value="DNA-bd_HTH_TetR-type_CS"/>
</dbReference>
<gene>
    <name evidence="6" type="ORF">A176_002649</name>
</gene>